<evidence type="ECO:0000259" key="3">
    <source>
        <dbReference type="Pfam" id="PF11611"/>
    </source>
</evidence>
<dbReference type="InterPro" id="IPR029051">
    <property type="entry name" value="DUF4352"/>
</dbReference>
<keyword evidence="1 2" id="KW-0732">Signal</keyword>
<evidence type="ECO:0000313" key="10">
    <source>
        <dbReference type="Proteomes" id="UP000550367"/>
    </source>
</evidence>
<evidence type="ECO:0000256" key="2">
    <source>
        <dbReference type="SAM" id="SignalP"/>
    </source>
</evidence>
<evidence type="ECO:0000313" key="11">
    <source>
        <dbReference type="Proteomes" id="UP000553016"/>
    </source>
</evidence>
<feature type="signal peptide" evidence="2">
    <location>
        <begin position="1"/>
        <end position="25"/>
    </location>
</feature>
<accession>A0A7X0XR76</accession>
<evidence type="ECO:0000313" key="9">
    <source>
        <dbReference type="Proteomes" id="UP000547643"/>
    </source>
</evidence>
<dbReference type="AlphaFoldDB" id="A0A7X0XR76"/>
<proteinExistence type="predicted"/>
<evidence type="ECO:0000313" key="4">
    <source>
        <dbReference type="EMBL" id="MBC1779086.1"/>
    </source>
</evidence>
<dbReference type="PROSITE" id="PS51257">
    <property type="entry name" value="PROKAR_LIPOPROTEIN"/>
    <property type="match status" value="1"/>
</dbReference>
<evidence type="ECO:0000256" key="1">
    <source>
        <dbReference type="ARBA" id="ARBA00022729"/>
    </source>
</evidence>
<evidence type="ECO:0000313" key="7">
    <source>
        <dbReference type="EMBL" id="MBC2243198.1"/>
    </source>
</evidence>
<dbReference type="EMBL" id="JAARYD010000001">
    <property type="protein sequence ID" value="MBC2175258.1"/>
    <property type="molecule type" value="Genomic_DNA"/>
</dbReference>
<dbReference type="EMBL" id="JAARUV010000002">
    <property type="protein sequence ID" value="MBC1779086.1"/>
    <property type="molecule type" value="Genomic_DNA"/>
</dbReference>
<dbReference type="EMBL" id="JAARZA010000003">
    <property type="protein sequence ID" value="MBC2240658.1"/>
    <property type="molecule type" value="Genomic_DNA"/>
</dbReference>
<dbReference type="InterPro" id="IPR029050">
    <property type="entry name" value="Immunoprotect_excell_Ig-like"/>
</dbReference>
<dbReference type="Proteomes" id="UP000541735">
    <property type="component" value="Unassembled WGS sequence"/>
</dbReference>
<evidence type="ECO:0000313" key="6">
    <source>
        <dbReference type="EMBL" id="MBC2240658.1"/>
    </source>
</evidence>
<reference evidence="8 9" key="1">
    <citation type="submission" date="2020-03" db="EMBL/GenBank/DDBJ databases">
        <title>Soil Listeria distribution.</title>
        <authorList>
            <person name="Liao J."/>
            <person name="Wiedmann M."/>
        </authorList>
    </citation>
    <scope>NUCLEOTIDE SEQUENCE [LARGE SCALE GENOMIC DNA]</scope>
    <source>
        <strain evidence="6 11">FSL L7-0149</strain>
        <strain evidence="7 10">FSL L7-0153</strain>
        <strain evidence="5 8">FSL L7-0259</strain>
        <strain evidence="4 9">FSL L7-1017</strain>
    </source>
</reference>
<evidence type="ECO:0000313" key="8">
    <source>
        <dbReference type="Proteomes" id="UP000541735"/>
    </source>
</evidence>
<dbReference type="Proteomes" id="UP000553016">
    <property type="component" value="Unassembled WGS sequence"/>
</dbReference>
<feature type="chain" id="PRO_5041621861" evidence="2">
    <location>
        <begin position="26"/>
        <end position="164"/>
    </location>
</feature>
<sequence>MKKFLLVAMSTACALSLVGCGTSTSNEEAPKTKQETKSEKITTYPAKTVNNIEMQIKKIETTENGKGDKNIVQLTMDFKNESGTKYGVGGNDFILKSGSKTYTAKADANNIGTEIAPDKTVTGTVSFEVPKSVKTGAFSYQPVTFGKEKPKVLATWEVTVPNNK</sequence>
<feature type="domain" description="DUF4352" evidence="3">
    <location>
        <begin position="48"/>
        <end position="148"/>
    </location>
</feature>
<comment type="caution">
    <text evidence="4">The sequence shown here is derived from an EMBL/GenBank/DDBJ whole genome shotgun (WGS) entry which is preliminary data.</text>
</comment>
<name>A0A7X0XR76_9LIST</name>
<dbReference type="Gene3D" id="2.60.40.1240">
    <property type="match status" value="1"/>
</dbReference>
<protein>
    <submittedName>
        <fullName evidence="4">DUF4352 domain-containing protein</fullName>
    </submittedName>
</protein>
<dbReference type="Proteomes" id="UP000550367">
    <property type="component" value="Unassembled WGS sequence"/>
</dbReference>
<dbReference type="Pfam" id="PF11611">
    <property type="entry name" value="DUF4352"/>
    <property type="match status" value="1"/>
</dbReference>
<dbReference type="EMBL" id="JAARYY010000002">
    <property type="protein sequence ID" value="MBC2243198.1"/>
    <property type="molecule type" value="Genomic_DNA"/>
</dbReference>
<organism evidence="4 9">
    <name type="scientific">Listeria booriae</name>
    <dbReference type="NCBI Taxonomy" id="1552123"/>
    <lineage>
        <taxon>Bacteria</taxon>
        <taxon>Bacillati</taxon>
        <taxon>Bacillota</taxon>
        <taxon>Bacilli</taxon>
        <taxon>Bacillales</taxon>
        <taxon>Listeriaceae</taxon>
        <taxon>Listeria</taxon>
    </lineage>
</organism>
<evidence type="ECO:0000313" key="5">
    <source>
        <dbReference type="EMBL" id="MBC2175258.1"/>
    </source>
</evidence>
<dbReference type="Proteomes" id="UP000547643">
    <property type="component" value="Unassembled WGS sequence"/>
</dbReference>
<gene>
    <name evidence="4" type="ORF">HCA46_09575</name>
    <name evidence="7" type="ORF">HCB25_03895</name>
    <name evidence="5" type="ORF">HCB27_01415</name>
    <name evidence="6" type="ORF">HCB35_09205</name>
</gene>